<keyword evidence="5" id="KW-0325">Glycoprotein</keyword>
<keyword evidence="4" id="KW-0378">Hydrolase</keyword>
<evidence type="ECO:0000256" key="2">
    <source>
        <dbReference type="ARBA" id="ARBA00009809"/>
    </source>
</evidence>
<evidence type="ECO:0000256" key="1">
    <source>
        <dbReference type="ARBA" id="ARBA00001412"/>
    </source>
</evidence>
<dbReference type="RefSeq" id="XP_066715054.1">
    <property type="nucleotide sequence ID" value="XM_066859567.1"/>
</dbReference>
<feature type="region of interest" description="Disordered" evidence="7">
    <location>
        <begin position="446"/>
        <end position="475"/>
    </location>
</feature>
<dbReference type="PANTHER" id="PTHR23421">
    <property type="entry name" value="BETA-GALACTOSIDASE RELATED"/>
    <property type="match status" value="1"/>
</dbReference>
<evidence type="ECO:0000256" key="5">
    <source>
        <dbReference type="ARBA" id="ARBA00023180"/>
    </source>
</evidence>
<dbReference type="InterPro" id="IPR025972">
    <property type="entry name" value="BetaGal_dom3"/>
</dbReference>
<evidence type="ECO:0000256" key="6">
    <source>
        <dbReference type="ARBA" id="ARBA00023295"/>
    </source>
</evidence>
<name>A0ABR1USY4_9PEZI</name>
<reference evidence="9 10" key="1">
    <citation type="submission" date="2023-01" db="EMBL/GenBank/DDBJ databases">
        <title>Analysis of 21 Apiospora genomes using comparative genomics revels a genus with tremendous synthesis potential of carbohydrate active enzymes and secondary metabolites.</title>
        <authorList>
            <person name="Sorensen T."/>
        </authorList>
    </citation>
    <scope>NUCLEOTIDE SEQUENCE [LARGE SCALE GENOMIC DNA]</scope>
    <source>
        <strain evidence="9 10">CBS 135458</strain>
    </source>
</reference>
<sequence length="487" mass="52913">MTMAKELGMYMIIRPGPYVNAEANTGGFPLWVTTGAYGELRDNDPRYTEAWKPYMSAISRIIAPHLITNGGNVVLFQIENELGNQWTDISNKTDNVEKRIIGDKYYETKILTQFTRITVTQHGGEIALNGHQAKILVTDFRFGSKTLLYSTAEVLTYSIIDGKEALALWVPTGESAEFSMEGVSSARLVLCGGCANVKFFGGEKEANATTVSFTQNAGMSIVELSDGSRIVLLDRSAAYRFWSPALNSDPLATGNETMRSALIEGSTLKLRGDTTNATSLSVFAPKYVCSLTWNGKKVAITSTSNGVLTAAVGGEAPPNFTLPALDGWKVADSLPEIQANYSATSAAWVSATHANTSNQTVPALNNPVFYVDDYGIHVGTHIYRATFPTTSEPPTGVFLNITGGTAFGYSAWLNSQFIGSWLGRSYLDRAGSTFSFANATLVEEEEERGQGERVGCRHGQLGPRPTGRGAKPAWHHQRHAFRPRDVF</sequence>
<organism evidence="9 10">
    <name type="scientific">Apiospora phragmitis</name>
    <dbReference type="NCBI Taxonomy" id="2905665"/>
    <lineage>
        <taxon>Eukaryota</taxon>
        <taxon>Fungi</taxon>
        <taxon>Dikarya</taxon>
        <taxon>Ascomycota</taxon>
        <taxon>Pezizomycotina</taxon>
        <taxon>Sordariomycetes</taxon>
        <taxon>Xylariomycetidae</taxon>
        <taxon>Amphisphaeriales</taxon>
        <taxon>Apiosporaceae</taxon>
        <taxon>Apiospora</taxon>
    </lineage>
</organism>
<feature type="domain" description="Beta-galactosidase" evidence="8">
    <location>
        <begin position="74"/>
        <end position="241"/>
    </location>
</feature>
<accession>A0ABR1USY4</accession>
<dbReference type="EMBL" id="JAQQWL010000008">
    <property type="protein sequence ID" value="KAK8061792.1"/>
    <property type="molecule type" value="Genomic_DNA"/>
</dbReference>
<dbReference type="SUPFAM" id="SSF51445">
    <property type="entry name" value="(Trans)glycosidases"/>
    <property type="match status" value="1"/>
</dbReference>
<gene>
    <name evidence="9" type="ORF">PG994_008158</name>
</gene>
<dbReference type="Gene3D" id="2.60.120.260">
    <property type="entry name" value="Galactose-binding domain-like"/>
    <property type="match status" value="2"/>
</dbReference>
<dbReference type="Gene3D" id="2.60.390.10">
    <property type="entry name" value="Beta-galactosidase, domain 3"/>
    <property type="match status" value="1"/>
</dbReference>
<evidence type="ECO:0000256" key="3">
    <source>
        <dbReference type="ARBA" id="ARBA00012756"/>
    </source>
</evidence>
<comment type="similarity">
    <text evidence="2">Belongs to the glycosyl hydrolase 35 family.</text>
</comment>
<dbReference type="SUPFAM" id="SSF117100">
    <property type="entry name" value="Beta-galactosidase LacA, domain 3"/>
    <property type="match status" value="1"/>
</dbReference>
<dbReference type="PRINTS" id="PR00742">
    <property type="entry name" value="GLHYDRLASE35"/>
</dbReference>
<evidence type="ECO:0000256" key="4">
    <source>
        <dbReference type="ARBA" id="ARBA00022801"/>
    </source>
</evidence>
<dbReference type="GeneID" id="92092630"/>
<dbReference type="InterPro" id="IPR008979">
    <property type="entry name" value="Galactose-bd-like_sf"/>
</dbReference>
<evidence type="ECO:0000256" key="7">
    <source>
        <dbReference type="SAM" id="MobiDB-lite"/>
    </source>
</evidence>
<dbReference type="Pfam" id="PF13363">
    <property type="entry name" value="BetaGal_dom3"/>
    <property type="match status" value="1"/>
</dbReference>
<proteinExistence type="inferred from homology"/>
<dbReference type="Proteomes" id="UP001480595">
    <property type="component" value="Unassembled WGS sequence"/>
</dbReference>
<dbReference type="Gene3D" id="3.20.20.80">
    <property type="entry name" value="Glycosidases"/>
    <property type="match status" value="1"/>
</dbReference>
<evidence type="ECO:0000313" key="10">
    <source>
        <dbReference type="Proteomes" id="UP001480595"/>
    </source>
</evidence>
<comment type="caution">
    <text evidence="9">The sequence shown here is derived from an EMBL/GenBank/DDBJ whole genome shotgun (WGS) entry which is preliminary data.</text>
</comment>
<dbReference type="SUPFAM" id="SSF49785">
    <property type="entry name" value="Galactose-binding domain-like"/>
    <property type="match status" value="1"/>
</dbReference>
<dbReference type="SMART" id="SM01029">
    <property type="entry name" value="BetaGal_dom2"/>
    <property type="match status" value="1"/>
</dbReference>
<dbReference type="InterPro" id="IPR018954">
    <property type="entry name" value="Betagal_dom2"/>
</dbReference>
<keyword evidence="10" id="KW-1185">Reference proteome</keyword>
<dbReference type="InterPro" id="IPR036833">
    <property type="entry name" value="BetaGal_dom3_sf"/>
</dbReference>
<evidence type="ECO:0000313" key="9">
    <source>
        <dbReference type="EMBL" id="KAK8061792.1"/>
    </source>
</evidence>
<dbReference type="InterPro" id="IPR017853">
    <property type="entry name" value="GH"/>
</dbReference>
<dbReference type="Pfam" id="PF10435">
    <property type="entry name" value="BetaGal_dom2"/>
    <property type="match status" value="1"/>
</dbReference>
<dbReference type="Pfam" id="PF13364">
    <property type="entry name" value="BetaGal_ABD2"/>
    <property type="match status" value="1"/>
</dbReference>
<dbReference type="EC" id="3.2.1.23" evidence="3"/>
<dbReference type="SUPFAM" id="SSF51011">
    <property type="entry name" value="Glycosyl hydrolase domain"/>
    <property type="match status" value="1"/>
</dbReference>
<dbReference type="InterPro" id="IPR025300">
    <property type="entry name" value="BetaGal_jelly_roll_dom"/>
</dbReference>
<evidence type="ECO:0000259" key="8">
    <source>
        <dbReference type="SMART" id="SM01029"/>
    </source>
</evidence>
<protein>
    <recommendedName>
        <fullName evidence="3">beta-galactosidase</fullName>
        <ecNumber evidence="3">3.2.1.23</ecNumber>
    </recommendedName>
</protein>
<keyword evidence="6" id="KW-0326">Glycosidase</keyword>
<dbReference type="InterPro" id="IPR001944">
    <property type="entry name" value="Glycoside_Hdrlase_35"/>
</dbReference>
<comment type="catalytic activity">
    <reaction evidence="1">
        <text>Hydrolysis of terminal non-reducing beta-D-galactose residues in beta-D-galactosides.</text>
        <dbReference type="EC" id="3.2.1.23"/>
    </reaction>
</comment>